<organism evidence="1 2">
    <name type="scientific">Blastocystis sp. subtype 1 (strain ATCC 50177 / NandII)</name>
    <dbReference type="NCBI Taxonomy" id="478820"/>
    <lineage>
        <taxon>Eukaryota</taxon>
        <taxon>Sar</taxon>
        <taxon>Stramenopiles</taxon>
        <taxon>Bigyra</taxon>
        <taxon>Opalozoa</taxon>
        <taxon>Opalinata</taxon>
        <taxon>Blastocystidae</taxon>
        <taxon>Blastocystis</taxon>
    </lineage>
</organism>
<protein>
    <submittedName>
        <fullName evidence="1">Gamma carbonic anhydrase 2</fullName>
    </submittedName>
</protein>
<dbReference type="PANTHER" id="PTHR13061">
    <property type="entry name" value="DYNACTIN SUBUNIT P25"/>
    <property type="match status" value="1"/>
</dbReference>
<evidence type="ECO:0000313" key="2">
    <source>
        <dbReference type="Proteomes" id="UP000078348"/>
    </source>
</evidence>
<dbReference type="AlphaFoldDB" id="A0A196SEF6"/>
<dbReference type="STRING" id="478820.A0A196SEF6"/>
<evidence type="ECO:0000313" key="1">
    <source>
        <dbReference type="EMBL" id="OAO14522.1"/>
    </source>
</evidence>
<dbReference type="Pfam" id="PF00132">
    <property type="entry name" value="Hexapep"/>
    <property type="match status" value="1"/>
</dbReference>
<name>A0A196SEF6_BLAHN</name>
<reference evidence="1 2" key="1">
    <citation type="submission" date="2016-05" db="EMBL/GenBank/DDBJ databases">
        <title>Nuclear genome of Blastocystis sp. subtype 1 NandII.</title>
        <authorList>
            <person name="Gentekaki E."/>
            <person name="Curtis B."/>
            <person name="Stairs C."/>
            <person name="Eme L."/>
            <person name="Herman E."/>
            <person name="Klimes V."/>
            <person name="Arias M.C."/>
            <person name="Elias M."/>
            <person name="Hilliou F."/>
            <person name="Klute M."/>
            <person name="Malik S.-B."/>
            <person name="Pightling A."/>
            <person name="Rachubinski R."/>
            <person name="Salas D."/>
            <person name="Schlacht A."/>
            <person name="Suga H."/>
            <person name="Archibald J."/>
            <person name="Ball S.G."/>
            <person name="Clark G."/>
            <person name="Dacks J."/>
            <person name="Van Der Giezen M."/>
            <person name="Tsaousis A."/>
            <person name="Roger A."/>
        </authorList>
    </citation>
    <scope>NUCLEOTIDE SEQUENCE [LARGE SCALE GENOMIC DNA]</scope>
    <source>
        <strain evidence="2">ATCC 50177 / NandII</strain>
    </source>
</reference>
<sequence length="226" mass="24269">MFQKFAYLSGKAFRETGQALERAGMRMLDDNKFMETYSRHRPIMGIYNKRPAVNTTDFVAPNAAVIGDVKLASGSSVWYNAVVRGDENAVTIGKNTNVQDRAVVVSTKKNHTCDGTVTIGNNVTIGHGAVLNACSVEDNSLIGMGAVLEEGSHVGSYSLVGAGSVVEKGQSIPSGELWTGNPIRFVRKLGEEERKNLEHSATEYAELSGKSAAEIKGTYGASFRCD</sequence>
<dbReference type="InterPro" id="IPR050484">
    <property type="entry name" value="Transf_Hexapept/Carb_Anhydrase"/>
</dbReference>
<dbReference type="InterPro" id="IPR011004">
    <property type="entry name" value="Trimer_LpxA-like_sf"/>
</dbReference>
<dbReference type="InterPro" id="IPR001451">
    <property type="entry name" value="Hexapep"/>
</dbReference>
<comment type="caution">
    <text evidence="1">The sequence shown here is derived from an EMBL/GenBank/DDBJ whole genome shotgun (WGS) entry which is preliminary data.</text>
</comment>
<dbReference type="OrthoDB" id="25818at2759"/>
<dbReference type="PANTHER" id="PTHR13061:SF29">
    <property type="entry name" value="GAMMA CARBONIC ANHYDRASE-LIKE 1, MITOCHONDRIAL-RELATED"/>
    <property type="match status" value="1"/>
</dbReference>
<gene>
    <name evidence="1" type="ORF">AV274_3825</name>
</gene>
<dbReference type="Gene3D" id="2.160.10.10">
    <property type="entry name" value="Hexapeptide repeat proteins"/>
    <property type="match status" value="1"/>
</dbReference>
<dbReference type="SUPFAM" id="SSF51161">
    <property type="entry name" value="Trimeric LpxA-like enzymes"/>
    <property type="match status" value="1"/>
</dbReference>
<dbReference type="CDD" id="cd04645">
    <property type="entry name" value="LbH_gamma_CA_like"/>
    <property type="match status" value="1"/>
</dbReference>
<dbReference type="EMBL" id="LXWW01000238">
    <property type="protein sequence ID" value="OAO14522.1"/>
    <property type="molecule type" value="Genomic_DNA"/>
</dbReference>
<dbReference type="Proteomes" id="UP000078348">
    <property type="component" value="Unassembled WGS sequence"/>
</dbReference>
<accession>A0A196SEF6</accession>
<proteinExistence type="predicted"/>
<keyword evidence="2" id="KW-1185">Reference proteome</keyword>
<dbReference type="InterPro" id="IPR047324">
    <property type="entry name" value="LbH_gamma_CA-like"/>
</dbReference>